<protein>
    <submittedName>
        <fullName evidence="1">Uncharacterized protein</fullName>
    </submittedName>
</protein>
<dbReference type="PROSITE" id="PS51257">
    <property type="entry name" value="PROKAR_LIPOPROTEIN"/>
    <property type="match status" value="1"/>
</dbReference>
<evidence type="ECO:0000313" key="2">
    <source>
        <dbReference type="Proteomes" id="UP000003879"/>
    </source>
</evidence>
<proteinExistence type="predicted"/>
<dbReference type="RefSeq" id="WP_005796620.1">
    <property type="nucleotide sequence ID" value="NZ_JH724215.1"/>
</dbReference>
<dbReference type="PATRIC" id="fig|997883.3.peg.483"/>
<accession>A0A0E2AT60</accession>
<organism evidence="1 2">
    <name type="scientific">Bacteroides fragilis CL07T12C05</name>
    <dbReference type="NCBI Taxonomy" id="997883"/>
    <lineage>
        <taxon>Bacteria</taxon>
        <taxon>Pseudomonadati</taxon>
        <taxon>Bacteroidota</taxon>
        <taxon>Bacteroidia</taxon>
        <taxon>Bacteroidales</taxon>
        <taxon>Bacteroidaceae</taxon>
        <taxon>Bacteroides</taxon>
    </lineage>
</organism>
<dbReference type="EMBL" id="AGXN01000005">
    <property type="protein sequence ID" value="EIY99157.1"/>
    <property type="molecule type" value="Genomic_DNA"/>
</dbReference>
<gene>
    <name evidence="1" type="ORF">HMPREF1056_00458</name>
</gene>
<comment type="caution">
    <text evidence="1">The sequence shown here is derived from an EMBL/GenBank/DDBJ whole genome shotgun (WGS) entry which is preliminary data.</text>
</comment>
<sequence length="295" mass="34383">MKTISKLFLLLSIILLSSCDETELDQTVTNQVNPQKEEDSRIVFNSAKEFYNTLDTLSYMTYEEQTEWIRASGIKYPLYKDLEFCEDEVMTEMPRAFQALFNHKMEMQINDTVIAFEKGNMYVKSIKGKTLTVPFLYGQVGVNQEESEVTTRMVYDVPYGKIGTSYQHEFKIPGGKSKYKYVHELKSVLIRENQPPYTRWSRLFLILKLEWKGKKKWKVAEKEERNINVNLNVCKQALKKVKYNQEILIDIKGLMDSGKHTIYIQGSIFHEVVGIPSTRRVNGWSIPQPTWSGDQ</sequence>
<name>A0A0E2AT60_BACFG</name>
<dbReference type="HOGENOM" id="CLU_948834_0_0_10"/>
<dbReference type="Proteomes" id="UP000003879">
    <property type="component" value="Unassembled WGS sequence"/>
</dbReference>
<reference evidence="1 2" key="1">
    <citation type="submission" date="2012-02" db="EMBL/GenBank/DDBJ databases">
        <title>The Genome Sequence of Bacteroides fragilis CL07T12C05.</title>
        <authorList>
            <consortium name="The Broad Institute Genome Sequencing Platform"/>
            <person name="Earl A."/>
            <person name="Ward D."/>
            <person name="Feldgarden M."/>
            <person name="Gevers D."/>
            <person name="Zitomersky N.L."/>
            <person name="Coyne M.J."/>
            <person name="Comstock L.E."/>
            <person name="Young S.K."/>
            <person name="Zeng Q."/>
            <person name="Gargeya S."/>
            <person name="Fitzgerald M."/>
            <person name="Haas B."/>
            <person name="Abouelleil A."/>
            <person name="Alvarado L."/>
            <person name="Arachchi H.M."/>
            <person name="Berlin A."/>
            <person name="Chapman S.B."/>
            <person name="Gearin G."/>
            <person name="Goldberg J."/>
            <person name="Griggs A."/>
            <person name="Gujja S."/>
            <person name="Hansen M."/>
            <person name="Heiman D."/>
            <person name="Howarth C."/>
            <person name="Larimer J."/>
            <person name="Lui A."/>
            <person name="MacDonald P.J.P."/>
            <person name="McCowen C."/>
            <person name="Montmayeur A."/>
            <person name="Murphy C."/>
            <person name="Neiman D."/>
            <person name="Pearson M."/>
            <person name="Priest M."/>
            <person name="Roberts A."/>
            <person name="Saif S."/>
            <person name="Shea T."/>
            <person name="Sisk P."/>
            <person name="Stolte C."/>
            <person name="Sykes S."/>
            <person name="Wortman J."/>
            <person name="Nusbaum C."/>
            <person name="Birren B."/>
        </authorList>
    </citation>
    <scope>NUCLEOTIDE SEQUENCE [LARGE SCALE GENOMIC DNA]</scope>
    <source>
        <strain evidence="1 2">CL07T12C05</strain>
    </source>
</reference>
<dbReference type="AlphaFoldDB" id="A0A0E2AT60"/>
<evidence type="ECO:0000313" key="1">
    <source>
        <dbReference type="EMBL" id="EIY99157.1"/>
    </source>
</evidence>